<feature type="transmembrane region" description="Helical" evidence="1">
    <location>
        <begin position="35"/>
        <end position="53"/>
    </location>
</feature>
<evidence type="ECO:0000313" key="3">
    <source>
        <dbReference type="Proteomes" id="UP000490060"/>
    </source>
</evidence>
<feature type="transmembrane region" description="Helical" evidence="1">
    <location>
        <begin position="65"/>
        <end position="84"/>
    </location>
</feature>
<proteinExistence type="predicted"/>
<keyword evidence="1" id="KW-1133">Transmembrane helix</keyword>
<dbReference type="EMBL" id="OENE01000019">
    <property type="protein sequence ID" value="SOU88977.1"/>
    <property type="molecule type" value="Genomic_DNA"/>
</dbReference>
<sequence length="121" mass="14632">MKKISYIYAVFSFFLGTAIYIAQKMSFKLPRIVQFYVNDFLIMPIVLTISLVVLRWSKNNKNYQIPLWIILYSCSFYAFLYEYILPNFYQRYTADCIDVLLYFIGGFIFFILQKIPDKKWF</sequence>
<evidence type="ECO:0008006" key="4">
    <source>
        <dbReference type="Google" id="ProtNLM"/>
    </source>
</evidence>
<dbReference type="GeneID" id="86819497"/>
<evidence type="ECO:0000313" key="2">
    <source>
        <dbReference type="EMBL" id="SOU88977.1"/>
    </source>
</evidence>
<organism evidence="2 3">
    <name type="scientific">Tenacibaculum finnmarkense genomovar ulcerans</name>
    <dbReference type="NCBI Taxonomy" id="2781388"/>
    <lineage>
        <taxon>Bacteria</taxon>
        <taxon>Pseudomonadati</taxon>
        <taxon>Bacteroidota</taxon>
        <taxon>Flavobacteriia</taxon>
        <taxon>Flavobacteriales</taxon>
        <taxon>Flavobacteriaceae</taxon>
        <taxon>Tenacibaculum</taxon>
        <taxon>Tenacibaculum finnmarkense</taxon>
    </lineage>
</organism>
<keyword evidence="1" id="KW-0812">Transmembrane</keyword>
<dbReference type="RefSeq" id="WP_058885516.1">
    <property type="nucleotide sequence ID" value="NZ_JAFMUG010000001.1"/>
</dbReference>
<accession>A0A2I2MA48</accession>
<protein>
    <recommendedName>
        <fullName evidence="4">Magnesium citrate secondary transporter</fullName>
    </recommendedName>
</protein>
<dbReference type="AlphaFoldDB" id="A0A2I2MA48"/>
<dbReference type="Proteomes" id="UP000490060">
    <property type="component" value="Unassembled WGS sequence"/>
</dbReference>
<feature type="transmembrane region" description="Helical" evidence="1">
    <location>
        <begin position="96"/>
        <end position="115"/>
    </location>
</feature>
<keyword evidence="1" id="KW-0472">Membrane</keyword>
<feature type="transmembrane region" description="Helical" evidence="1">
    <location>
        <begin position="6"/>
        <end position="23"/>
    </location>
</feature>
<evidence type="ECO:0000256" key="1">
    <source>
        <dbReference type="SAM" id="Phobius"/>
    </source>
</evidence>
<reference evidence="2 3" key="1">
    <citation type="submission" date="2017-11" db="EMBL/GenBank/DDBJ databases">
        <authorList>
            <person name="Duchaud E."/>
        </authorList>
    </citation>
    <scope>NUCLEOTIDE SEQUENCE [LARGE SCALE GENOMIC DNA]</scope>
    <source>
        <strain evidence="2 3">TNO010</strain>
    </source>
</reference>
<name>A0A2I2MA48_9FLAO</name>
<gene>
    <name evidence="2" type="ORF">TNO010_260037</name>
</gene>